<evidence type="ECO:0000313" key="8">
    <source>
        <dbReference type="EMBL" id="TMR42084.1"/>
    </source>
</evidence>
<comment type="caution">
    <text evidence="8">The sequence shown here is derived from an EMBL/GenBank/DDBJ whole genome shotgun (WGS) entry which is preliminary data.</text>
</comment>
<evidence type="ECO:0000256" key="1">
    <source>
        <dbReference type="ARBA" id="ARBA00004651"/>
    </source>
</evidence>
<dbReference type="OrthoDB" id="346004at2"/>
<dbReference type="InterPro" id="IPR051907">
    <property type="entry name" value="DoxX-like_oxidoreductase"/>
</dbReference>
<feature type="transmembrane region" description="Helical" evidence="7">
    <location>
        <begin position="64"/>
        <end position="93"/>
    </location>
</feature>
<feature type="transmembrane region" description="Helical" evidence="7">
    <location>
        <begin position="105"/>
        <end position="124"/>
    </location>
</feature>
<comment type="similarity">
    <text evidence="2">Belongs to the DoxX family.</text>
</comment>
<keyword evidence="6 7" id="KW-0472">Membrane</keyword>
<evidence type="ECO:0000256" key="6">
    <source>
        <dbReference type="ARBA" id="ARBA00023136"/>
    </source>
</evidence>
<proteinExistence type="inferred from homology"/>
<keyword evidence="3" id="KW-1003">Cell membrane</keyword>
<dbReference type="Proteomes" id="UP000305238">
    <property type="component" value="Unassembled WGS sequence"/>
</dbReference>
<evidence type="ECO:0000256" key="2">
    <source>
        <dbReference type="ARBA" id="ARBA00006679"/>
    </source>
</evidence>
<dbReference type="Pfam" id="PF07681">
    <property type="entry name" value="DoxX"/>
    <property type="match status" value="1"/>
</dbReference>
<evidence type="ECO:0000256" key="5">
    <source>
        <dbReference type="ARBA" id="ARBA00022989"/>
    </source>
</evidence>
<name>A0A5S4HBH5_9ACTN</name>
<keyword evidence="5 7" id="KW-1133">Transmembrane helix</keyword>
<dbReference type="InterPro" id="IPR032808">
    <property type="entry name" value="DoxX"/>
</dbReference>
<dbReference type="RefSeq" id="WP_138633315.1">
    <property type="nucleotide sequence ID" value="NZ_VCKZ01000007.1"/>
</dbReference>
<dbReference type="AlphaFoldDB" id="A0A5S4HBH5"/>
<feature type="transmembrane region" description="Helical" evidence="7">
    <location>
        <begin position="144"/>
        <end position="160"/>
    </location>
</feature>
<keyword evidence="9" id="KW-1185">Reference proteome</keyword>
<dbReference type="EMBL" id="VCKZ01000007">
    <property type="protein sequence ID" value="TMR42084.1"/>
    <property type="molecule type" value="Genomic_DNA"/>
</dbReference>
<evidence type="ECO:0000256" key="3">
    <source>
        <dbReference type="ARBA" id="ARBA00022475"/>
    </source>
</evidence>
<evidence type="ECO:0000256" key="4">
    <source>
        <dbReference type="ARBA" id="ARBA00022692"/>
    </source>
</evidence>
<accession>A0A5S4HBH5</accession>
<gene>
    <name evidence="8" type="ORF">ETD96_02475</name>
</gene>
<evidence type="ECO:0000313" key="9">
    <source>
        <dbReference type="Proteomes" id="UP000305238"/>
    </source>
</evidence>
<organism evidence="8 9">
    <name type="scientific">Actinomadura geliboluensis</name>
    <dbReference type="NCBI Taxonomy" id="882440"/>
    <lineage>
        <taxon>Bacteria</taxon>
        <taxon>Bacillati</taxon>
        <taxon>Actinomycetota</taxon>
        <taxon>Actinomycetes</taxon>
        <taxon>Streptosporangiales</taxon>
        <taxon>Thermomonosporaceae</taxon>
        <taxon>Actinomadura</taxon>
    </lineage>
</organism>
<comment type="subcellular location">
    <subcellularLocation>
        <location evidence="1">Cell membrane</location>
        <topology evidence="1">Multi-pass membrane protein</topology>
    </subcellularLocation>
</comment>
<sequence>MTGASADIGLLALRVVFGLYLAGHGLQKFGRLGGPGLAATAQAFDRGGFRPGRPMAALAGSLEIAGGLALVAGFAGPAAAATVVGVMLVACSLHVPNGLWESKKGVELPAVFATAGLALLFTGTGRVSLDHLLGIDDLAGLRESALLLAVVLAGVAVTLVRRRAQLRSAAVRSAEQQ</sequence>
<dbReference type="PANTHER" id="PTHR33452:SF1">
    <property type="entry name" value="INNER MEMBRANE PROTEIN YPHA-RELATED"/>
    <property type="match status" value="1"/>
</dbReference>
<dbReference type="PANTHER" id="PTHR33452">
    <property type="entry name" value="OXIDOREDUCTASE CATD-RELATED"/>
    <property type="match status" value="1"/>
</dbReference>
<reference evidence="8 9" key="1">
    <citation type="submission" date="2019-05" db="EMBL/GenBank/DDBJ databases">
        <title>Draft genome sequence of Actinomadura geliboluensis A8036.</title>
        <authorList>
            <person name="Saricaoglu S."/>
            <person name="Isik K."/>
        </authorList>
    </citation>
    <scope>NUCLEOTIDE SEQUENCE [LARGE SCALE GENOMIC DNA]</scope>
    <source>
        <strain evidence="8 9">A8036</strain>
    </source>
</reference>
<keyword evidence="4 7" id="KW-0812">Transmembrane</keyword>
<protein>
    <submittedName>
        <fullName evidence="8">DoxX family protein</fullName>
    </submittedName>
</protein>
<dbReference type="GO" id="GO:0005886">
    <property type="term" value="C:plasma membrane"/>
    <property type="evidence" value="ECO:0007669"/>
    <property type="project" value="UniProtKB-SubCell"/>
</dbReference>
<evidence type="ECO:0000256" key="7">
    <source>
        <dbReference type="SAM" id="Phobius"/>
    </source>
</evidence>